<evidence type="ECO:0000256" key="1">
    <source>
        <dbReference type="SAM" id="MobiDB-lite"/>
    </source>
</evidence>
<name>A0A0A9A3F0_ARUDO</name>
<protein>
    <submittedName>
        <fullName evidence="2">Uncharacterized protein</fullName>
    </submittedName>
</protein>
<dbReference type="EMBL" id="GBRH01253407">
    <property type="protein sequence ID" value="JAD44488.1"/>
    <property type="molecule type" value="Transcribed_RNA"/>
</dbReference>
<reference evidence="2" key="2">
    <citation type="journal article" date="2015" name="Data Brief">
        <title>Shoot transcriptome of the giant reed, Arundo donax.</title>
        <authorList>
            <person name="Barrero R.A."/>
            <person name="Guerrero F.D."/>
            <person name="Moolhuijzen P."/>
            <person name="Goolsby J.A."/>
            <person name="Tidwell J."/>
            <person name="Bellgard S.E."/>
            <person name="Bellgard M.I."/>
        </authorList>
    </citation>
    <scope>NUCLEOTIDE SEQUENCE</scope>
    <source>
        <tissue evidence="2">Shoot tissue taken approximately 20 cm above the soil surface</tissue>
    </source>
</reference>
<reference evidence="2" key="1">
    <citation type="submission" date="2014-09" db="EMBL/GenBank/DDBJ databases">
        <authorList>
            <person name="Magalhaes I.L.F."/>
            <person name="Oliveira U."/>
            <person name="Santos F.R."/>
            <person name="Vidigal T.H.D.A."/>
            <person name="Brescovit A.D."/>
            <person name="Santos A.J."/>
        </authorList>
    </citation>
    <scope>NUCLEOTIDE SEQUENCE</scope>
    <source>
        <tissue evidence="2">Shoot tissue taken approximately 20 cm above the soil surface</tissue>
    </source>
</reference>
<accession>A0A0A9A3F0</accession>
<sequence>MHITFELFSKSTGESMRWRWPDMGSNIRNSSQSQPGMSPWQQVR</sequence>
<evidence type="ECO:0000313" key="2">
    <source>
        <dbReference type="EMBL" id="JAD44488.1"/>
    </source>
</evidence>
<feature type="compositionally biased region" description="Polar residues" evidence="1">
    <location>
        <begin position="26"/>
        <end position="44"/>
    </location>
</feature>
<dbReference type="AlphaFoldDB" id="A0A0A9A3F0"/>
<feature type="region of interest" description="Disordered" evidence="1">
    <location>
        <begin position="19"/>
        <end position="44"/>
    </location>
</feature>
<proteinExistence type="predicted"/>
<organism evidence="2">
    <name type="scientific">Arundo donax</name>
    <name type="common">Giant reed</name>
    <name type="synonym">Donax arundinaceus</name>
    <dbReference type="NCBI Taxonomy" id="35708"/>
    <lineage>
        <taxon>Eukaryota</taxon>
        <taxon>Viridiplantae</taxon>
        <taxon>Streptophyta</taxon>
        <taxon>Embryophyta</taxon>
        <taxon>Tracheophyta</taxon>
        <taxon>Spermatophyta</taxon>
        <taxon>Magnoliopsida</taxon>
        <taxon>Liliopsida</taxon>
        <taxon>Poales</taxon>
        <taxon>Poaceae</taxon>
        <taxon>PACMAD clade</taxon>
        <taxon>Arundinoideae</taxon>
        <taxon>Arundineae</taxon>
        <taxon>Arundo</taxon>
    </lineage>
</organism>